<dbReference type="OrthoDB" id="9794601at2"/>
<dbReference type="GO" id="GO:0016020">
    <property type="term" value="C:membrane"/>
    <property type="evidence" value="ECO:0007669"/>
    <property type="project" value="InterPro"/>
</dbReference>
<comment type="caution">
    <text evidence="3">The sequence shown here is derived from an EMBL/GenBank/DDBJ whole genome shotgun (WGS) entry which is preliminary data.</text>
</comment>
<dbReference type="PANTHER" id="PTHR11927">
    <property type="entry name" value="GALACTOSIDE 2-L-FUCOSYLTRANSFERASE"/>
    <property type="match status" value="1"/>
</dbReference>
<dbReference type="GO" id="GO:0008107">
    <property type="term" value="F:galactoside 2-alpha-L-fucosyltransferase activity"/>
    <property type="evidence" value="ECO:0007669"/>
    <property type="project" value="InterPro"/>
</dbReference>
<reference evidence="3 4" key="1">
    <citation type="submission" date="2018-07" db="EMBL/GenBank/DDBJ databases">
        <title>Genomic Encyclopedia of Type Strains, Phase III (KMG-III): the genomes of soil and plant-associated and newly described type strains.</title>
        <authorList>
            <person name="Whitman W."/>
        </authorList>
    </citation>
    <scope>NUCLEOTIDE SEQUENCE [LARGE SCALE GENOMIC DNA]</scope>
    <source>
        <strain evidence="3 4">CECT 7506</strain>
    </source>
</reference>
<evidence type="ECO:0000256" key="1">
    <source>
        <dbReference type="ARBA" id="ARBA00022676"/>
    </source>
</evidence>
<keyword evidence="1" id="KW-0328">Glycosyltransferase</keyword>
<evidence type="ECO:0000256" key="2">
    <source>
        <dbReference type="ARBA" id="ARBA00022679"/>
    </source>
</evidence>
<dbReference type="GO" id="GO:0005975">
    <property type="term" value="P:carbohydrate metabolic process"/>
    <property type="evidence" value="ECO:0007669"/>
    <property type="project" value="InterPro"/>
</dbReference>
<evidence type="ECO:0000313" key="3">
    <source>
        <dbReference type="EMBL" id="RCW43016.1"/>
    </source>
</evidence>
<proteinExistence type="predicted"/>
<dbReference type="Pfam" id="PF01531">
    <property type="entry name" value="Glyco_transf_11"/>
    <property type="match status" value="1"/>
</dbReference>
<sequence length="285" mass="33598">MKNKKRVITMRTLGTKGHGRFGNQVLQYGFLKIYASRYSLKVKTHPWIGQYLFGHQDPPVTRKYPILTSSDISKIKTNKLLGSKNPPFVNVDLQGQFMMHANRYKPYKKLFRSLFQPTPGIYDQVNKGMLELRKRGKTVVGLHVRRGDFLNYKNHPRNFPVPTSWYIKWLKQIWPTLENPVLFIASDDLDSVLSKFKRYRPVTSSDVIENFPKKPKYHRLNPSFYPDFYILTQCDHLAISNSTFSFAASLLNKRCKSFMRPHMKRKLVPFQPWNSKRRLNLLRSR</sequence>
<organism evidence="3 4">
    <name type="scientific">Paenibacillus prosopidis</name>
    <dbReference type="NCBI Taxonomy" id="630520"/>
    <lineage>
        <taxon>Bacteria</taxon>
        <taxon>Bacillati</taxon>
        <taxon>Bacillota</taxon>
        <taxon>Bacilli</taxon>
        <taxon>Bacillales</taxon>
        <taxon>Paenibacillaceae</taxon>
        <taxon>Paenibacillus</taxon>
    </lineage>
</organism>
<dbReference type="RefSeq" id="WP_114382179.1">
    <property type="nucleotide sequence ID" value="NZ_QPJD01000014.1"/>
</dbReference>
<dbReference type="PANTHER" id="PTHR11927:SF9">
    <property type="entry name" value="L-FUCOSYLTRANSFERASE"/>
    <property type="match status" value="1"/>
</dbReference>
<protein>
    <submittedName>
        <fullName evidence="3">Glycosyl transferase family 11</fullName>
    </submittedName>
</protein>
<name>A0A368VSR3_9BACL</name>
<dbReference type="CDD" id="cd11301">
    <property type="entry name" value="Fut1_Fut2_like"/>
    <property type="match status" value="1"/>
</dbReference>
<dbReference type="AlphaFoldDB" id="A0A368VSR3"/>
<gene>
    <name evidence="3" type="ORF">DFP97_11479</name>
</gene>
<keyword evidence="4" id="KW-1185">Reference proteome</keyword>
<dbReference type="InterPro" id="IPR002516">
    <property type="entry name" value="Glyco_trans_11"/>
</dbReference>
<dbReference type="EMBL" id="QPJD01000014">
    <property type="protein sequence ID" value="RCW43016.1"/>
    <property type="molecule type" value="Genomic_DNA"/>
</dbReference>
<accession>A0A368VSR3</accession>
<dbReference type="Gene3D" id="3.40.50.11350">
    <property type="match status" value="1"/>
</dbReference>
<keyword evidence="2 3" id="KW-0808">Transferase</keyword>
<evidence type="ECO:0000313" key="4">
    <source>
        <dbReference type="Proteomes" id="UP000252415"/>
    </source>
</evidence>
<dbReference type="Proteomes" id="UP000252415">
    <property type="component" value="Unassembled WGS sequence"/>
</dbReference>